<keyword evidence="2" id="KW-1185">Reference proteome</keyword>
<dbReference type="AlphaFoldDB" id="A0A1I7YR66"/>
<reference evidence="3" key="1">
    <citation type="submission" date="2016-11" db="UniProtKB">
        <authorList>
            <consortium name="WormBaseParasite"/>
        </authorList>
    </citation>
    <scope>IDENTIFICATION</scope>
</reference>
<dbReference type="WBParaSite" id="L893_g18895.t1">
    <property type="protein sequence ID" value="L893_g18895.t1"/>
    <property type="gene ID" value="L893_g18895"/>
</dbReference>
<name>A0A1I7YR66_9BILA</name>
<organism evidence="2 3">
    <name type="scientific">Steinernema glaseri</name>
    <dbReference type="NCBI Taxonomy" id="37863"/>
    <lineage>
        <taxon>Eukaryota</taxon>
        <taxon>Metazoa</taxon>
        <taxon>Ecdysozoa</taxon>
        <taxon>Nematoda</taxon>
        <taxon>Chromadorea</taxon>
        <taxon>Rhabditida</taxon>
        <taxon>Tylenchina</taxon>
        <taxon>Panagrolaimomorpha</taxon>
        <taxon>Strongyloidoidea</taxon>
        <taxon>Steinernematidae</taxon>
        <taxon>Steinernema</taxon>
    </lineage>
</organism>
<evidence type="ECO:0000313" key="2">
    <source>
        <dbReference type="Proteomes" id="UP000095287"/>
    </source>
</evidence>
<protein>
    <submittedName>
        <fullName evidence="3">Secreted protein</fullName>
    </submittedName>
</protein>
<dbReference type="Proteomes" id="UP000095287">
    <property type="component" value="Unplaced"/>
</dbReference>
<feature type="region of interest" description="Disordered" evidence="1">
    <location>
        <begin position="80"/>
        <end position="99"/>
    </location>
</feature>
<evidence type="ECO:0000313" key="3">
    <source>
        <dbReference type="WBParaSite" id="L893_g18895.t1"/>
    </source>
</evidence>
<proteinExistence type="predicted"/>
<accession>A0A1I7YR66</accession>
<sequence length="99" mass="10738">MSDLAPTMFGARLFVFIAFILPGILSVSHLLQIACSRNPTAPFCGRARARSSSLLVEPPPNLFLRDSTDKKHSAGILIDDLEASAPQDRDLEQSTTPKS</sequence>
<evidence type="ECO:0000256" key="1">
    <source>
        <dbReference type="SAM" id="MobiDB-lite"/>
    </source>
</evidence>